<dbReference type="AlphaFoldDB" id="A0AA95KNH3"/>
<organism evidence="2">
    <name type="scientific">Candidatus Thiothrix putei</name>
    <dbReference type="NCBI Taxonomy" id="3080811"/>
    <lineage>
        <taxon>Bacteria</taxon>
        <taxon>Pseudomonadati</taxon>
        <taxon>Pseudomonadota</taxon>
        <taxon>Gammaproteobacteria</taxon>
        <taxon>Thiotrichales</taxon>
        <taxon>Thiotrichaceae</taxon>
        <taxon>Thiothrix</taxon>
    </lineage>
</organism>
<accession>A0AA95KNH3</accession>
<name>A0AA95KNH3_9GAMM</name>
<reference evidence="2" key="1">
    <citation type="journal article" date="2023" name="Int. J. Mol. Sci.">
        <title>Metagenomics Revealed a New Genus 'Candidatus Thiocaldithrix dubininis' gen. nov., sp. nov. and a New Species 'Candidatus Thiothrix putei' sp. nov. in the Family Thiotrichaceae, Some Members of Which Have Traits of Both Na+- and H+-Motive Energetics.</title>
        <authorList>
            <person name="Ravin N.V."/>
            <person name="Muntyan M.S."/>
            <person name="Smolyakov D.D."/>
            <person name="Rudenko T.S."/>
            <person name="Beletsky A.V."/>
            <person name="Mardanov A.V."/>
            <person name="Grabovich M.Y."/>
        </authorList>
    </citation>
    <scope>NUCLEOTIDE SEQUENCE</scope>
    <source>
        <strain evidence="2">GKL-02</strain>
    </source>
</reference>
<proteinExistence type="predicted"/>
<protein>
    <submittedName>
        <fullName evidence="2">Uncharacterized protein</fullName>
    </submittedName>
</protein>
<gene>
    <name evidence="2" type="ORF">QJT81_03675</name>
</gene>
<dbReference type="KEGG" id="tput:QJT81_03675"/>
<evidence type="ECO:0000313" key="2">
    <source>
        <dbReference type="EMBL" id="WGZ95100.1"/>
    </source>
</evidence>
<feature type="region of interest" description="Disordered" evidence="1">
    <location>
        <begin position="50"/>
        <end position="69"/>
    </location>
</feature>
<dbReference type="EMBL" id="CP124756">
    <property type="protein sequence ID" value="WGZ95100.1"/>
    <property type="molecule type" value="Genomic_DNA"/>
</dbReference>
<reference evidence="2" key="2">
    <citation type="submission" date="2023-04" db="EMBL/GenBank/DDBJ databases">
        <authorList>
            <person name="Beletskiy A.V."/>
            <person name="Mardanov A.V."/>
            <person name="Ravin N.V."/>
        </authorList>
    </citation>
    <scope>NUCLEOTIDE SEQUENCE</scope>
    <source>
        <strain evidence="2">GKL-02</strain>
    </source>
</reference>
<dbReference type="Proteomes" id="UP001301326">
    <property type="component" value="Chromosome"/>
</dbReference>
<sequence>MLPGIEPSALVMWFDEEPVGVKIGLDPGKLNEAMPRILAALSERLPDDLPTEQTIENKPPFAKGGDGRGKGGAGGGFLLFTTREPLPAPFHHTAREIVLGALSVTDAKALVMQVMNNEGLHLRHDDQGNTPQEVDDLSGLDKFPPSPVIDIDNAIYCRFDS</sequence>
<evidence type="ECO:0000256" key="1">
    <source>
        <dbReference type="SAM" id="MobiDB-lite"/>
    </source>
</evidence>